<protein>
    <submittedName>
        <fullName evidence="2">Uncharacterized protein</fullName>
    </submittedName>
</protein>
<organism evidence="2 3">
    <name type="scientific">Trachymyrmex septentrionalis</name>
    <dbReference type="NCBI Taxonomy" id="34720"/>
    <lineage>
        <taxon>Eukaryota</taxon>
        <taxon>Metazoa</taxon>
        <taxon>Ecdysozoa</taxon>
        <taxon>Arthropoda</taxon>
        <taxon>Hexapoda</taxon>
        <taxon>Insecta</taxon>
        <taxon>Pterygota</taxon>
        <taxon>Neoptera</taxon>
        <taxon>Endopterygota</taxon>
        <taxon>Hymenoptera</taxon>
        <taxon>Apocrita</taxon>
        <taxon>Aculeata</taxon>
        <taxon>Formicoidea</taxon>
        <taxon>Formicidae</taxon>
        <taxon>Myrmicinae</taxon>
        <taxon>Trachymyrmex</taxon>
    </lineage>
</organism>
<dbReference type="EMBL" id="KQ981305">
    <property type="protein sequence ID" value="KYN42811.1"/>
    <property type="molecule type" value="Genomic_DNA"/>
</dbReference>
<name>A0A195FQV4_9HYME</name>
<dbReference type="Proteomes" id="UP000078541">
    <property type="component" value="Unassembled WGS sequence"/>
</dbReference>
<proteinExistence type="predicted"/>
<accession>A0A195FQV4</accession>
<evidence type="ECO:0000313" key="3">
    <source>
        <dbReference type="Proteomes" id="UP000078541"/>
    </source>
</evidence>
<feature type="region of interest" description="Disordered" evidence="1">
    <location>
        <begin position="83"/>
        <end position="109"/>
    </location>
</feature>
<sequence>MTIGVHRIKCFPGILCGSLENTIGLPAASTLTRHSNAPLWNFAYIGLFIKKFLHLSQIPVYPSIEVRAKADEVSNIPARDAFRHHSRRHSTSKKRSRKAYKRPKEIKSTLPSSSTLITTAKRKDLTEKEDVVLWNKQIGNLWHFRYIDHPLMYTRCTYIHACAFLKCVSRKTTNIYFLRDFPLT</sequence>
<feature type="compositionally biased region" description="Basic residues" evidence="1">
    <location>
        <begin position="83"/>
        <end position="101"/>
    </location>
</feature>
<keyword evidence="3" id="KW-1185">Reference proteome</keyword>
<gene>
    <name evidence="2" type="ORF">ALC56_02613</name>
</gene>
<evidence type="ECO:0000313" key="2">
    <source>
        <dbReference type="EMBL" id="KYN42811.1"/>
    </source>
</evidence>
<reference evidence="2 3" key="1">
    <citation type="submission" date="2016-03" db="EMBL/GenBank/DDBJ databases">
        <title>Trachymyrmex septentrionalis WGS genome.</title>
        <authorList>
            <person name="Nygaard S."/>
            <person name="Hu H."/>
            <person name="Boomsma J."/>
            <person name="Zhang G."/>
        </authorList>
    </citation>
    <scope>NUCLEOTIDE SEQUENCE [LARGE SCALE GENOMIC DNA]</scope>
    <source>
        <strain evidence="2">Tsep2-gDNA-1</strain>
        <tissue evidence="2">Whole body</tissue>
    </source>
</reference>
<dbReference type="AlphaFoldDB" id="A0A195FQV4"/>
<evidence type="ECO:0000256" key="1">
    <source>
        <dbReference type="SAM" id="MobiDB-lite"/>
    </source>
</evidence>